<dbReference type="AlphaFoldDB" id="A0A090MAA5"/>
<keyword evidence="6" id="KW-0508">mRNA splicing</keyword>
<comment type="similarity">
    <text evidence="3">Belongs to the SDE2 family.</text>
</comment>
<dbReference type="GO" id="GO:0008380">
    <property type="term" value="P:RNA splicing"/>
    <property type="evidence" value="ECO:0007669"/>
    <property type="project" value="UniProtKB-KW"/>
</dbReference>
<name>A0A090MAA5_OSTTA</name>
<feature type="region of interest" description="Disordered" evidence="9">
    <location>
        <begin position="197"/>
        <end position="279"/>
    </location>
</feature>
<keyword evidence="13" id="KW-1185">Reference proteome</keyword>
<keyword evidence="7" id="KW-0539">Nucleus</keyword>
<feature type="compositionally biased region" description="Basic and acidic residues" evidence="9">
    <location>
        <begin position="154"/>
        <end position="163"/>
    </location>
</feature>
<feature type="domain" description="SDE2/SF3A3 SAP" evidence="10">
    <location>
        <begin position="275"/>
        <end position="344"/>
    </location>
</feature>
<dbReference type="KEGG" id="ota:OT_ostta11g02060"/>
<dbReference type="Pfam" id="PF22782">
    <property type="entry name" value="SDE2"/>
    <property type="match status" value="1"/>
</dbReference>
<feature type="region of interest" description="Disordered" evidence="9">
    <location>
        <begin position="140"/>
        <end position="163"/>
    </location>
</feature>
<dbReference type="STRING" id="70448.A0A090MAA5"/>
<gene>
    <name evidence="12" type="ORF">OT_ostta11g02060</name>
</gene>
<feature type="compositionally biased region" description="Acidic residues" evidence="9">
    <location>
        <begin position="208"/>
        <end position="222"/>
    </location>
</feature>
<evidence type="ECO:0000256" key="9">
    <source>
        <dbReference type="SAM" id="MobiDB-lite"/>
    </source>
</evidence>
<dbReference type="InParanoid" id="A0A090MAA5"/>
<evidence type="ECO:0000256" key="2">
    <source>
        <dbReference type="ARBA" id="ARBA00004496"/>
    </source>
</evidence>
<comment type="caution">
    <text evidence="12">The sequence shown here is derived from an EMBL/GenBank/DDBJ whole genome shotgun (WGS) entry which is preliminary data.</text>
</comment>
<dbReference type="Proteomes" id="UP000009170">
    <property type="component" value="Unassembled WGS sequence"/>
</dbReference>
<protein>
    <submittedName>
        <fullName evidence="12">Sde2 N-terminal domain</fullName>
    </submittedName>
</protein>
<dbReference type="GO" id="GO:0005634">
    <property type="term" value="C:nucleus"/>
    <property type="evidence" value="ECO:0007669"/>
    <property type="project" value="UniProtKB-SubCell"/>
</dbReference>
<accession>A0A090MAA5</accession>
<sequence>MPVVVALVRALDGRTRCVDVDIDATSDRDGLDRALRDACARTDARLCPKGAVVRFSSRRSLLGRARGGSTHARAEVTATLIGGKGGFGTQLRTAARRGRQTTNFDACRDLSGRRLRAVNGERKIAEWEARKEEREKEIQAEKMASKQASVSGEARLRELEEKERESYQAERELVNESVNAAVASGIGKAIALEAAKRKSAANGKDVVESWDESDESDDDFDDSALLFPKASTANKRARVASPSAETCERAAEVETPKTAERKAERNAEPASTAPKTEEVQEEVELDLKLYSSSVELEALGLDRLKRELTRHGLKCGGTITQRAERLFLLRDKTRDELDKKLFAK</sequence>
<dbReference type="InterPro" id="IPR051421">
    <property type="entry name" value="RNA_Proc_DNA_Dmg_Regulator"/>
</dbReference>
<evidence type="ECO:0000313" key="13">
    <source>
        <dbReference type="Proteomes" id="UP000009170"/>
    </source>
</evidence>
<dbReference type="FunCoup" id="A0A090MAA5">
    <property type="interactions" value="1478"/>
</dbReference>
<dbReference type="GeneID" id="9833644"/>
<feature type="compositionally biased region" description="Basic and acidic residues" evidence="9">
    <location>
        <begin position="246"/>
        <end position="267"/>
    </location>
</feature>
<feature type="domain" description="SDE2-like" evidence="11">
    <location>
        <begin position="82"/>
        <end position="183"/>
    </location>
</feature>
<evidence type="ECO:0000256" key="5">
    <source>
        <dbReference type="ARBA" id="ARBA00022664"/>
    </source>
</evidence>
<evidence type="ECO:0000256" key="4">
    <source>
        <dbReference type="ARBA" id="ARBA00022490"/>
    </source>
</evidence>
<evidence type="ECO:0000259" key="10">
    <source>
        <dbReference type="Pfam" id="PF13297"/>
    </source>
</evidence>
<comment type="subcellular location">
    <subcellularLocation>
        <location evidence="2">Cytoplasm</location>
    </subcellularLocation>
    <subcellularLocation>
        <location evidence="1">Nucleus</location>
    </subcellularLocation>
</comment>
<evidence type="ECO:0000256" key="7">
    <source>
        <dbReference type="ARBA" id="ARBA00023242"/>
    </source>
</evidence>
<evidence type="ECO:0000259" key="11">
    <source>
        <dbReference type="Pfam" id="PF22782"/>
    </source>
</evidence>
<dbReference type="RefSeq" id="XP_022839959.1">
    <property type="nucleotide sequence ID" value="XM_022983024.1"/>
</dbReference>
<evidence type="ECO:0000313" key="12">
    <source>
        <dbReference type="EMBL" id="CEF99662.1"/>
    </source>
</evidence>
<keyword evidence="8" id="KW-0131">Cell cycle</keyword>
<dbReference type="InterPro" id="IPR053822">
    <property type="entry name" value="SDE2-like_dom"/>
</dbReference>
<evidence type="ECO:0000256" key="8">
    <source>
        <dbReference type="ARBA" id="ARBA00023306"/>
    </source>
</evidence>
<organism evidence="12 13">
    <name type="scientific">Ostreococcus tauri</name>
    <name type="common">Marine green alga</name>
    <dbReference type="NCBI Taxonomy" id="70448"/>
    <lineage>
        <taxon>Eukaryota</taxon>
        <taxon>Viridiplantae</taxon>
        <taxon>Chlorophyta</taxon>
        <taxon>Mamiellophyceae</taxon>
        <taxon>Mamiellales</taxon>
        <taxon>Bathycoccaceae</taxon>
        <taxon>Ostreococcus</taxon>
    </lineage>
</organism>
<evidence type="ECO:0000256" key="6">
    <source>
        <dbReference type="ARBA" id="ARBA00023187"/>
    </source>
</evidence>
<evidence type="ECO:0000256" key="1">
    <source>
        <dbReference type="ARBA" id="ARBA00004123"/>
    </source>
</evidence>
<keyword evidence="5" id="KW-0507">mRNA processing</keyword>
<dbReference type="GO" id="GO:0005737">
    <property type="term" value="C:cytoplasm"/>
    <property type="evidence" value="ECO:0007669"/>
    <property type="project" value="UniProtKB-SubCell"/>
</dbReference>
<proteinExistence type="inferred from homology"/>
<evidence type="ECO:0000256" key="3">
    <source>
        <dbReference type="ARBA" id="ARBA00008726"/>
    </source>
</evidence>
<dbReference type="PANTHER" id="PTHR12786">
    <property type="entry name" value="SPLICING FACTOR SF3A-RELATED"/>
    <property type="match status" value="1"/>
</dbReference>
<keyword evidence="4" id="KW-0963">Cytoplasm</keyword>
<reference evidence="13" key="1">
    <citation type="journal article" date="2006" name="Proc. Natl. Acad. Sci. U.S.A.">
        <title>Genome analysis of the smallest free-living eukaryote Ostreococcus tauri unveils many unique features.</title>
        <authorList>
            <person name="Derelle E."/>
            <person name="Ferraz C."/>
            <person name="Rombauts S."/>
            <person name="Rouze P."/>
            <person name="Worden A.Z."/>
            <person name="Robbens S."/>
            <person name="Partensky F."/>
            <person name="Degroeve S."/>
            <person name="Echeynie S."/>
            <person name="Cooke R."/>
            <person name="Saeys Y."/>
            <person name="Wuyts J."/>
            <person name="Jabbari K."/>
            <person name="Bowler C."/>
            <person name="Panaud O."/>
            <person name="Piegu B."/>
            <person name="Ball S.G."/>
            <person name="Ral J.-P."/>
            <person name="Bouget F.-Y."/>
            <person name="Piganeau G."/>
            <person name="De Baets B."/>
            <person name="Picard A."/>
            <person name="Delseny M."/>
            <person name="Demaille J."/>
            <person name="Van de Peer Y."/>
            <person name="Moreau H."/>
        </authorList>
    </citation>
    <scope>NUCLEOTIDE SEQUENCE [LARGE SCALE GENOMIC DNA]</scope>
    <source>
        <strain evidence="13">OTTH 0595 / CCAP 157/2 / RCC745</strain>
    </source>
</reference>
<dbReference type="Pfam" id="PF13297">
    <property type="entry name" value="SDE2_2C"/>
    <property type="match status" value="1"/>
</dbReference>
<dbReference type="OrthoDB" id="515008at2759"/>
<dbReference type="EMBL" id="CAID01000011">
    <property type="protein sequence ID" value="CEF99662.1"/>
    <property type="molecule type" value="Genomic_DNA"/>
</dbReference>
<dbReference type="InterPro" id="IPR025086">
    <property type="entry name" value="SDE2/SF3A3_SAP"/>
</dbReference>
<reference evidence="12 13" key="2">
    <citation type="journal article" date="2014" name="BMC Genomics">
        <title>An improved genome of the model marine alga Ostreococcus tauri unfolds by assessing Illumina de novo assemblies.</title>
        <authorList>
            <person name="Blanc-Mathieu R."/>
            <person name="Verhelst B."/>
            <person name="Derelle E."/>
            <person name="Rombauts S."/>
            <person name="Bouget F.Y."/>
            <person name="Carre I."/>
            <person name="Chateau A."/>
            <person name="Eyre-Walker A."/>
            <person name="Grimsley N."/>
            <person name="Moreau H."/>
            <person name="Piegu B."/>
            <person name="Rivals E."/>
            <person name="Schackwitz W."/>
            <person name="Van de Peer Y."/>
            <person name="Piganeau G."/>
        </authorList>
    </citation>
    <scope>NUCLEOTIDE SEQUENCE [LARGE SCALE GENOMIC DNA]</scope>
    <source>
        <strain evidence="13">OTTH 0595 / CCAP 157/2 / RCC745</strain>
    </source>
</reference>
<dbReference type="PANTHER" id="PTHR12786:SF1">
    <property type="entry name" value="SPLICING REGULATOR SDE2"/>
    <property type="match status" value="1"/>
</dbReference>
<dbReference type="GO" id="GO:0006397">
    <property type="term" value="P:mRNA processing"/>
    <property type="evidence" value="ECO:0007669"/>
    <property type="project" value="UniProtKB-KW"/>
</dbReference>